<dbReference type="GO" id="GO:0005634">
    <property type="term" value="C:nucleus"/>
    <property type="evidence" value="ECO:0007669"/>
    <property type="project" value="TreeGrafter"/>
</dbReference>
<reference evidence="9" key="1">
    <citation type="submission" date="2023-05" db="EMBL/GenBank/DDBJ databases">
        <title>Genome and transcriptome analyses reveal genes involved in the formation of fine ridges on petal epidermal cells in Hibiscus trionum.</title>
        <authorList>
            <person name="Koshimizu S."/>
            <person name="Masuda S."/>
            <person name="Ishii T."/>
            <person name="Shirasu K."/>
            <person name="Hoshino A."/>
            <person name="Arita M."/>
        </authorList>
    </citation>
    <scope>NUCLEOTIDE SEQUENCE</scope>
    <source>
        <strain evidence="9">Hamamatsu line</strain>
    </source>
</reference>
<dbReference type="GO" id="GO:0000976">
    <property type="term" value="F:transcription cis-regulatory region binding"/>
    <property type="evidence" value="ECO:0007669"/>
    <property type="project" value="TreeGrafter"/>
</dbReference>
<proteinExistence type="predicted"/>
<keyword evidence="10" id="KW-1185">Reference proteome</keyword>
<dbReference type="InterPro" id="IPR036236">
    <property type="entry name" value="Znf_C2H2_sf"/>
</dbReference>
<dbReference type="PROSITE" id="PS00028">
    <property type="entry name" value="ZINC_FINGER_C2H2_1"/>
    <property type="match status" value="1"/>
</dbReference>
<dbReference type="EMBL" id="BSYR01000065">
    <property type="protein sequence ID" value="GMJ12922.1"/>
    <property type="molecule type" value="Genomic_DNA"/>
</dbReference>
<keyword evidence="1" id="KW-0479">Metal-binding</keyword>
<dbReference type="GO" id="GO:0003700">
    <property type="term" value="F:DNA-binding transcription factor activity"/>
    <property type="evidence" value="ECO:0007669"/>
    <property type="project" value="InterPro"/>
</dbReference>
<dbReference type="InterPro" id="IPR044653">
    <property type="entry name" value="AZF1/2/3-like"/>
</dbReference>
<dbReference type="AlphaFoldDB" id="A0A9W7JD53"/>
<protein>
    <recommendedName>
        <fullName evidence="8">C2H2-type domain-containing protein</fullName>
    </recommendedName>
</protein>
<keyword evidence="5" id="KW-0805">Transcription regulation</keyword>
<dbReference type="PANTHER" id="PTHR45988:SF18">
    <property type="entry name" value="C2H2-TYPE ZINC FINGER FAMILY PROTEIN"/>
    <property type="match status" value="1"/>
</dbReference>
<evidence type="ECO:0000259" key="8">
    <source>
        <dbReference type="PROSITE" id="PS50157"/>
    </source>
</evidence>
<dbReference type="GO" id="GO:0008270">
    <property type="term" value="F:zinc ion binding"/>
    <property type="evidence" value="ECO:0007669"/>
    <property type="project" value="UniProtKB-KW"/>
</dbReference>
<dbReference type="PANTHER" id="PTHR45988">
    <property type="entry name" value="C2H2 TYPE ZINC FINGER TRANSCRIPTION FACTOR FAMILY-RELATED"/>
    <property type="match status" value="1"/>
</dbReference>
<evidence type="ECO:0000256" key="5">
    <source>
        <dbReference type="ARBA" id="ARBA00023015"/>
    </source>
</evidence>
<dbReference type="PROSITE" id="PS50157">
    <property type="entry name" value="ZINC_FINGER_C2H2_2"/>
    <property type="match status" value="1"/>
</dbReference>
<dbReference type="Pfam" id="PF13912">
    <property type="entry name" value="zf-C2H2_6"/>
    <property type="match status" value="1"/>
</dbReference>
<dbReference type="InterPro" id="IPR013087">
    <property type="entry name" value="Znf_C2H2_type"/>
</dbReference>
<keyword evidence="3 7" id="KW-0863">Zinc-finger</keyword>
<evidence type="ECO:0000313" key="10">
    <source>
        <dbReference type="Proteomes" id="UP001165190"/>
    </source>
</evidence>
<organism evidence="9 10">
    <name type="scientific">Hibiscus trionum</name>
    <name type="common">Flower of an hour</name>
    <dbReference type="NCBI Taxonomy" id="183268"/>
    <lineage>
        <taxon>Eukaryota</taxon>
        <taxon>Viridiplantae</taxon>
        <taxon>Streptophyta</taxon>
        <taxon>Embryophyta</taxon>
        <taxon>Tracheophyta</taxon>
        <taxon>Spermatophyta</taxon>
        <taxon>Magnoliopsida</taxon>
        <taxon>eudicotyledons</taxon>
        <taxon>Gunneridae</taxon>
        <taxon>Pentapetalae</taxon>
        <taxon>rosids</taxon>
        <taxon>malvids</taxon>
        <taxon>Malvales</taxon>
        <taxon>Malvaceae</taxon>
        <taxon>Malvoideae</taxon>
        <taxon>Hibiscus</taxon>
    </lineage>
</organism>
<dbReference type="Proteomes" id="UP001165190">
    <property type="component" value="Unassembled WGS sequence"/>
</dbReference>
<keyword evidence="2" id="KW-0677">Repeat</keyword>
<comment type="caution">
    <text evidence="9">The sequence shown here is derived from an EMBL/GenBank/DDBJ whole genome shotgun (WGS) entry which is preliminary data.</text>
</comment>
<keyword evidence="4" id="KW-0862">Zinc</keyword>
<evidence type="ECO:0000256" key="7">
    <source>
        <dbReference type="PROSITE-ProRule" id="PRU00042"/>
    </source>
</evidence>
<dbReference type="Gene3D" id="3.30.160.60">
    <property type="entry name" value="Classic Zinc Finger"/>
    <property type="match status" value="1"/>
</dbReference>
<evidence type="ECO:0000256" key="4">
    <source>
        <dbReference type="ARBA" id="ARBA00022833"/>
    </source>
</evidence>
<feature type="domain" description="C2H2-type" evidence="8">
    <location>
        <begin position="64"/>
        <end position="91"/>
    </location>
</feature>
<name>A0A9W7JD53_HIBTR</name>
<sequence length="148" mass="16709">MEGGGEVEATQDSRIKFCSYCGQEFELNKALYDLKTENCNKSNKSRSQQEKRSMKNATAVERVYQCDICGKTFATGQALGGHKTCHRKKDLLEGKIVQAKIEQGSCSKVREYVTKTMLPGTLPEQVHLSEEAHPKKMLNFDLNIPYQE</sequence>
<accession>A0A9W7JD53</accession>
<evidence type="ECO:0000256" key="1">
    <source>
        <dbReference type="ARBA" id="ARBA00022723"/>
    </source>
</evidence>
<evidence type="ECO:0000256" key="2">
    <source>
        <dbReference type="ARBA" id="ARBA00022737"/>
    </source>
</evidence>
<evidence type="ECO:0000313" key="9">
    <source>
        <dbReference type="EMBL" id="GMJ12922.1"/>
    </source>
</evidence>
<gene>
    <name evidence="9" type="ORF">HRI_004961400</name>
</gene>
<dbReference type="SUPFAM" id="SSF57667">
    <property type="entry name" value="beta-beta-alpha zinc fingers"/>
    <property type="match status" value="1"/>
</dbReference>
<evidence type="ECO:0000256" key="6">
    <source>
        <dbReference type="ARBA" id="ARBA00023163"/>
    </source>
</evidence>
<dbReference type="OrthoDB" id="975071at2759"/>
<keyword evidence="6" id="KW-0804">Transcription</keyword>
<evidence type="ECO:0000256" key="3">
    <source>
        <dbReference type="ARBA" id="ARBA00022771"/>
    </source>
</evidence>